<feature type="transmembrane region" description="Helical" evidence="1">
    <location>
        <begin position="16"/>
        <end position="39"/>
    </location>
</feature>
<proteinExistence type="predicted"/>
<protein>
    <submittedName>
        <fullName evidence="3">Uncharacterized protein DUF3592</fullName>
    </submittedName>
</protein>
<dbReference type="Proteomes" id="UP000253426">
    <property type="component" value="Unassembled WGS sequence"/>
</dbReference>
<comment type="caution">
    <text evidence="3">The sequence shown here is derived from an EMBL/GenBank/DDBJ whole genome shotgun (WGS) entry which is preliminary data.</text>
</comment>
<dbReference type="EMBL" id="QNRR01000004">
    <property type="protein sequence ID" value="RBP44286.1"/>
    <property type="molecule type" value="Genomic_DNA"/>
</dbReference>
<dbReference type="InterPro" id="IPR021994">
    <property type="entry name" value="DUF3592"/>
</dbReference>
<evidence type="ECO:0000259" key="2">
    <source>
        <dbReference type="Pfam" id="PF12158"/>
    </source>
</evidence>
<keyword evidence="1" id="KW-0472">Membrane</keyword>
<dbReference type="Pfam" id="PF12158">
    <property type="entry name" value="DUF3592"/>
    <property type="match status" value="1"/>
</dbReference>
<name>A0A366HND1_9BACT</name>
<feature type="transmembrane region" description="Helical" evidence="1">
    <location>
        <begin position="153"/>
        <end position="174"/>
    </location>
</feature>
<gene>
    <name evidence="3" type="ORF">DES53_104105</name>
</gene>
<keyword evidence="4" id="KW-1185">Reference proteome</keyword>
<reference evidence="3 4" key="1">
    <citation type="submission" date="2018-06" db="EMBL/GenBank/DDBJ databases">
        <title>Genomic Encyclopedia of Type Strains, Phase IV (KMG-IV): sequencing the most valuable type-strain genomes for metagenomic binning, comparative biology and taxonomic classification.</title>
        <authorList>
            <person name="Goeker M."/>
        </authorList>
    </citation>
    <scope>NUCLEOTIDE SEQUENCE [LARGE SCALE GENOMIC DNA]</scope>
    <source>
        <strain evidence="3 4">DSM 25532</strain>
    </source>
</reference>
<evidence type="ECO:0000256" key="1">
    <source>
        <dbReference type="SAM" id="Phobius"/>
    </source>
</evidence>
<sequence>MNPSPSPPQQPGGGCLALVLVFGLVIGAGIAFGGATLLWQTPSAWKQMQEVWTETPGTVLSSRVQEREVRTGNQPQNYKTSTLYHVELDYSYELKGQRHTGTAPAARQPEQEGNLEQATVIALEYQPGHPVSVFYNPKDHATSRLVAEGPNGLFWIGLFGGPLLILSGAGLGWWSWLDWKAKRKAAAGT</sequence>
<dbReference type="RefSeq" id="WP_170157075.1">
    <property type="nucleotide sequence ID" value="NZ_QNRR01000004.1"/>
</dbReference>
<accession>A0A366HND1</accession>
<keyword evidence="1" id="KW-1133">Transmembrane helix</keyword>
<keyword evidence="1" id="KW-0812">Transmembrane</keyword>
<evidence type="ECO:0000313" key="3">
    <source>
        <dbReference type="EMBL" id="RBP44286.1"/>
    </source>
</evidence>
<feature type="domain" description="DUF3592" evidence="2">
    <location>
        <begin position="55"/>
        <end position="147"/>
    </location>
</feature>
<dbReference type="AlphaFoldDB" id="A0A366HND1"/>
<evidence type="ECO:0000313" key="4">
    <source>
        <dbReference type="Proteomes" id="UP000253426"/>
    </source>
</evidence>
<organism evidence="3 4">
    <name type="scientific">Roseimicrobium gellanilyticum</name>
    <dbReference type="NCBI Taxonomy" id="748857"/>
    <lineage>
        <taxon>Bacteria</taxon>
        <taxon>Pseudomonadati</taxon>
        <taxon>Verrucomicrobiota</taxon>
        <taxon>Verrucomicrobiia</taxon>
        <taxon>Verrucomicrobiales</taxon>
        <taxon>Verrucomicrobiaceae</taxon>
        <taxon>Roseimicrobium</taxon>
    </lineage>
</organism>